<keyword evidence="3" id="KW-0238">DNA-binding</keyword>
<proteinExistence type="predicted"/>
<dbReference type="Pfam" id="PF02362">
    <property type="entry name" value="B3"/>
    <property type="match status" value="1"/>
</dbReference>
<name>A0AAW1YJH3_RUBAR</name>
<feature type="compositionally biased region" description="Low complexity" evidence="6">
    <location>
        <begin position="178"/>
        <end position="188"/>
    </location>
</feature>
<reference evidence="8 9" key="1">
    <citation type="journal article" date="2023" name="G3 (Bethesda)">
        <title>A chromosome-length genome assembly and annotation of blackberry (Rubus argutus, cv. 'Hillquist').</title>
        <authorList>
            <person name="Bruna T."/>
            <person name="Aryal R."/>
            <person name="Dudchenko O."/>
            <person name="Sargent D.J."/>
            <person name="Mead D."/>
            <person name="Buti M."/>
            <person name="Cavallini A."/>
            <person name="Hytonen T."/>
            <person name="Andres J."/>
            <person name="Pham M."/>
            <person name="Weisz D."/>
            <person name="Mascagni F."/>
            <person name="Usai G."/>
            <person name="Natali L."/>
            <person name="Bassil N."/>
            <person name="Fernandez G.E."/>
            <person name="Lomsadze A."/>
            <person name="Armour M."/>
            <person name="Olukolu B."/>
            <person name="Poorten T."/>
            <person name="Britton C."/>
            <person name="Davik J."/>
            <person name="Ashrafi H."/>
            <person name="Aiden E.L."/>
            <person name="Borodovsky M."/>
            <person name="Worthington M."/>
        </authorList>
    </citation>
    <scope>NUCLEOTIDE SEQUENCE [LARGE SCALE GENOMIC DNA]</scope>
    <source>
        <strain evidence="8">PI 553951</strain>
    </source>
</reference>
<feature type="compositionally biased region" description="Acidic residues" evidence="6">
    <location>
        <begin position="165"/>
        <end position="176"/>
    </location>
</feature>
<keyword evidence="5" id="KW-0539">Nucleus</keyword>
<dbReference type="InterPro" id="IPR050655">
    <property type="entry name" value="Plant_B3_domain"/>
</dbReference>
<comment type="caution">
    <text evidence="8">The sequence shown here is derived from an EMBL/GenBank/DDBJ whole genome shotgun (WGS) entry which is preliminary data.</text>
</comment>
<feature type="domain" description="TF-B3" evidence="7">
    <location>
        <begin position="20"/>
        <end position="114"/>
    </location>
</feature>
<dbReference type="GO" id="GO:0003677">
    <property type="term" value="F:DNA binding"/>
    <property type="evidence" value="ECO:0007669"/>
    <property type="project" value="UniProtKB-KW"/>
</dbReference>
<protein>
    <recommendedName>
        <fullName evidence="7">TF-B3 domain-containing protein</fullName>
    </recommendedName>
</protein>
<keyword evidence="9" id="KW-1185">Reference proteome</keyword>
<dbReference type="PROSITE" id="PS50863">
    <property type="entry name" value="B3"/>
    <property type="match status" value="1"/>
</dbReference>
<dbReference type="GO" id="GO:0005634">
    <property type="term" value="C:nucleus"/>
    <property type="evidence" value="ECO:0007669"/>
    <property type="project" value="UniProtKB-SubCell"/>
</dbReference>
<organism evidence="8 9">
    <name type="scientific">Rubus argutus</name>
    <name type="common">Southern blackberry</name>
    <dbReference type="NCBI Taxonomy" id="59490"/>
    <lineage>
        <taxon>Eukaryota</taxon>
        <taxon>Viridiplantae</taxon>
        <taxon>Streptophyta</taxon>
        <taxon>Embryophyta</taxon>
        <taxon>Tracheophyta</taxon>
        <taxon>Spermatophyta</taxon>
        <taxon>Magnoliopsida</taxon>
        <taxon>eudicotyledons</taxon>
        <taxon>Gunneridae</taxon>
        <taxon>Pentapetalae</taxon>
        <taxon>rosids</taxon>
        <taxon>fabids</taxon>
        <taxon>Rosales</taxon>
        <taxon>Rosaceae</taxon>
        <taxon>Rosoideae</taxon>
        <taxon>Rosoideae incertae sedis</taxon>
        <taxon>Rubus</taxon>
    </lineage>
</organism>
<dbReference type="AlphaFoldDB" id="A0AAW1YJH3"/>
<dbReference type="PANTHER" id="PTHR31920">
    <property type="entry name" value="B3 DOMAIN-CONTAINING"/>
    <property type="match status" value="1"/>
</dbReference>
<dbReference type="CDD" id="cd10017">
    <property type="entry name" value="B3_DNA"/>
    <property type="match status" value="1"/>
</dbReference>
<sequence length="223" mass="24225">MASRGWRKRQGPAFPVTTPSFFTMVFTQALEDGKLEIPRTVVRQCGDRLAETIFLKVPDGAQWGIELRKRNGKVWLQKGWPEFAEHYSLEHGSVLLFSSEGGYSHFEVQIFRRNTLEMNYPPNSSSTVEMNYASNSCHLEMNYPPNSSSTAEMNYASNSCHGDGDGDGNGDGDGDGDGASTSAGAGNDADADADDDNDDDDDDDDDTDADADAGSSEDVNILD</sequence>
<dbReference type="InterPro" id="IPR015300">
    <property type="entry name" value="DNA-bd_pseudobarrel_sf"/>
</dbReference>
<keyword evidence="4" id="KW-0804">Transcription</keyword>
<dbReference type="Gene3D" id="2.40.330.10">
    <property type="entry name" value="DNA-binding pseudobarrel domain"/>
    <property type="match status" value="1"/>
</dbReference>
<evidence type="ECO:0000313" key="8">
    <source>
        <dbReference type="EMBL" id="KAK9948768.1"/>
    </source>
</evidence>
<feature type="compositionally biased region" description="Acidic residues" evidence="6">
    <location>
        <begin position="189"/>
        <end position="211"/>
    </location>
</feature>
<dbReference type="EMBL" id="JBEDUW010000001">
    <property type="protein sequence ID" value="KAK9948768.1"/>
    <property type="molecule type" value="Genomic_DNA"/>
</dbReference>
<comment type="subcellular location">
    <subcellularLocation>
        <location evidence="1">Nucleus</location>
    </subcellularLocation>
</comment>
<keyword evidence="2" id="KW-0805">Transcription regulation</keyword>
<evidence type="ECO:0000256" key="3">
    <source>
        <dbReference type="ARBA" id="ARBA00023125"/>
    </source>
</evidence>
<feature type="compositionally biased region" description="Polar residues" evidence="6">
    <location>
        <begin position="144"/>
        <end position="160"/>
    </location>
</feature>
<evidence type="ECO:0000259" key="7">
    <source>
        <dbReference type="PROSITE" id="PS50863"/>
    </source>
</evidence>
<feature type="region of interest" description="Disordered" evidence="6">
    <location>
        <begin position="143"/>
        <end position="223"/>
    </location>
</feature>
<evidence type="ECO:0000313" key="9">
    <source>
        <dbReference type="Proteomes" id="UP001457282"/>
    </source>
</evidence>
<evidence type="ECO:0000256" key="2">
    <source>
        <dbReference type="ARBA" id="ARBA00023015"/>
    </source>
</evidence>
<dbReference type="PANTHER" id="PTHR31920:SF37">
    <property type="entry name" value="B3 DOMAIN-CONTAINING TRANSCRIPTION FACTOR VRN1"/>
    <property type="match status" value="1"/>
</dbReference>
<accession>A0AAW1YJH3</accession>
<gene>
    <name evidence="8" type="ORF">M0R45_004330</name>
</gene>
<evidence type="ECO:0000256" key="4">
    <source>
        <dbReference type="ARBA" id="ARBA00023163"/>
    </source>
</evidence>
<dbReference type="SMART" id="SM01019">
    <property type="entry name" value="B3"/>
    <property type="match status" value="1"/>
</dbReference>
<dbReference type="Proteomes" id="UP001457282">
    <property type="component" value="Unassembled WGS sequence"/>
</dbReference>
<dbReference type="InterPro" id="IPR003340">
    <property type="entry name" value="B3_DNA-bd"/>
</dbReference>
<dbReference type="SUPFAM" id="SSF101936">
    <property type="entry name" value="DNA-binding pseudobarrel domain"/>
    <property type="match status" value="1"/>
</dbReference>
<evidence type="ECO:0000256" key="6">
    <source>
        <dbReference type="SAM" id="MobiDB-lite"/>
    </source>
</evidence>
<evidence type="ECO:0000256" key="5">
    <source>
        <dbReference type="ARBA" id="ARBA00023242"/>
    </source>
</evidence>
<evidence type="ECO:0000256" key="1">
    <source>
        <dbReference type="ARBA" id="ARBA00004123"/>
    </source>
</evidence>